<name>A0A2G1DH29_9BACT</name>
<proteinExistence type="predicted"/>
<organism evidence="2 3">
    <name type="scientific">Malaciobacter molluscorum LMG 25693</name>
    <dbReference type="NCBI Taxonomy" id="870501"/>
    <lineage>
        <taxon>Bacteria</taxon>
        <taxon>Pseudomonadati</taxon>
        <taxon>Campylobacterota</taxon>
        <taxon>Epsilonproteobacteria</taxon>
        <taxon>Campylobacterales</taxon>
        <taxon>Arcobacteraceae</taxon>
        <taxon>Malaciobacter</taxon>
    </lineage>
</organism>
<reference evidence="1 4" key="2">
    <citation type="submission" date="2018-08" db="EMBL/GenBank/DDBJ databases">
        <title>Complete genome of the Arcobacter molluscorum type strain LMG 25693.</title>
        <authorList>
            <person name="Miller W.G."/>
            <person name="Yee E."/>
            <person name="Bono J.L."/>
        </authorList>
    </citation>
    <scope>NUCLEOTIDE SEQUENCE [LARGE SCALE GENOMIC DNA]</scope>
    <source>
        <strain evidence="1 4">CECT 7696</strain>
    </source>
</reference>
<dbReference type="EMBL" id="NXFY01000012">
    <property type="protein sequence ID" value="PHO17787.1"/>
    <property type="molecule type" value="Genomic_DNA"/>
</dbReference>
<dbReference type="AlphaFoldDB" id="A0A2G1DH29"/>
<accession>A0A2G1DH29</accession>
<dbReference type="PANTHER" id="PTHR34472:SF1">
    <property type="entry name" value="SULFUR CARRIER PROTEIN THIS"/>
    <property type="match status" value="1"/>
</dbReference>
<dbReference type="Proteomes" id="UP000262712">
    <property type="component" value="Chromosome"/>
</dbReference>
<dbReference type="InterPro" id="IPR003749">
    <property type="entry name" value="ThiS/MoaD-like"/>
</dbReference>
<dbReference type="InterPro" id="IPR010035">
    <property type="entry name" value="Thi_S"/>
</dbReference>
<protein>
    <submittedName>
        <fullName evidence="1 2">Thiamine biosynthesis protein</fullName>
    </submittedName>
</protein>
<evidence type="ECO:0000313" key="3">
    <source>
        <dbReference type="Proteomes" id="UP000221222"/>
    </source>
</evidence>
<dbReference type="InterPro" id="IPR016155">
    <property type="entry name" value="Mopterin_synth/thiamin_S_b"/>
</dbReference>
<dbReference type="Gene3D" id="3.10.20.30">
    <property type="match status" value="1"/>
</dbReference>
<evidence type="ECO:0000313" key="2">
    <source>
        <dbReference type="EMBL" id="PHO17787.1"/>
    </source>
</evidence>
<dbReference type="SUPFAM" id="SSF54285">
    <property type="entry name" value="MoaD/ThiS"/>
    <property type="match status" value="1"/>
</dbReference>
<keyword evidence="3" id="KW-1185">Reference proteome</keyword>
<evidence type="ECO:0000313" key="1">
    <source>
        <dbReference type="EMBL" id="AXX93384.1"/>
    </source>
</evidence>
<dbReference type="CDD" id="cd00565">
    <property type="entry name" value="Ubl_ThiS"/>
    <property type="match status" value="1"/>
</dbReference>
<reference evidence="2 3" key="1">
    <citation type="submission" date="2017-09" db="EMBL/GenBank/DDBJ databases">
        <title>Arcobacter canalis sp. nov., a new species isolated from a water canal contaminated with urban sewage.</title>
        <authorList>
            <person name="Perez-Cataluna A."/>
            <person name="Salas-Masso N."/>
            <person name="Figueras M.J."/>
        </authorList>
    </citation>
    <scope>NUCLEOTIDE SEQUENCE [LARGE SCALE GENOMIC DNA]</scope>
    <source>
        <strain evidence="2 3">F98-3</strain>
    </source>
</reference>
<dbReference type="Pfam" id="PF02597">
    <property type="entry name" value="ThiS"/>
    <property type="match status" value="1"/>
</dbReference>
<gene>
    <name evidence="2" type="primary">thiS</name>
    <name evidence="1" type="ORF">AMOL_2442</name>
    <name evidence="2" type="ORF">CPU12_08495</name>
</gene>
<dbReference type="KEGG" id="amol:AMOL_2442"/>
<sequence>MQLIINGETKEFSENMSLKQIMQSLKIEEKVMAAAVNMEIIKKDDWDRFTPNDKDKLELLQFVGGG</sequence>
<dbReference type="NCBIfam" id="TIGR01683">
    <property type="entry name" value="thiS"/>
    <property type="match status" value="1"/>
</dbReference>
<dbReference type="RefSeq" id="WP_099342679.1">
    <property type="nucleotide sequence ID" value="NZ_CP032098.1"/>
</dbReference>
<evidence type="ECO:0000313" key="4">
    <source>
        <dbReference type="Proteomes" id="UP000262712"/>
    </source>
</evidence>
<dbReference type="InterPro" id="IPR012675">
    <property type="entry name" value="Beta-grasp_dom_sf"/>
</dbReference>
<dbReference type="PANTHER" id="PTHR34472">
    <property type="entry name" value="SULFUR CARRIER PROTEIN THIS"/>
    <property type="match status" value="1"/>
</dbReference>
<dbReference type="Proteomes" id="UP000221222">
    <property type="component" value="Unassembled WGS sequence"/>
</dbReference>
<dbReference type="EMBL" id="CP032098">
    <property type="protein sequence ID" value="AXX93384.1"/>
    <property type="molecule type" value="Genomic_DNA"/>
</dbReference>